<dbReference type="RefSeq" id="WP_166627761.1">
    <property type="nucleotide sequence ID" value="NZ_SNYH01000004.1"/>
</dbReference>
<keyword evidence="2" id="KW-1185">Reference proteome</keyword>
<evidence type="ECO:0000313" key="2">
    <source>
        <dbReference type="Proteomes" id="UP000295390"/>
    </source>
</evidence>
<gene>
    <name evidence="1" type="ORF">DFQ07_1992</name>
</gene>
<reference evidence="1 2" key="1">
    <citation type="submission" date="2019-03" db="EMBL/GenBank/DDBJ databases">
        <title>Genomic Encyclopedia of Type Strains, Phase III (KMG-III): the genomes of soil and plant-associated and newly described type strains.</title>
        <authorList>
            <person name="Whitman W."/>
        </authorList>
    </citation>
    <scope>NUCLEOTIDE SEQUENCE [LARGE SCALE GENOMIC DNA]</scope>
    <source>
        <strain evidence="1 2">CECT 8283</strain>
    </source>
</reference>
<protein>
    <submittedName>
        <fullName evidence="1">Uncharacterized protein</fullName>
    </submittedName>
</protein>
<evidence type="ECO:0000313" key="1">
    <source>
        <dbReference type="EMBL" id="TDQ25567.1"/>
    </source>
</evidence>
<dbReference type="AlphaFoldDB" id="A0A4R6TH54"/>
<sequence length="57" mass="6217">MKKAILKVEGVQELTKTTLKNVKGGVKPTQCGGDGSYIYQNGVKVCCYQPSTMNYIC</sequence>
<dbReference type="Proteomes" id="UP000295390">
    <property type="component" value="Unassembled WGS sequence"/>
</dbReference>
<accession>A0A4R6TH54</accession>
<proteinExistence type="predicted"/>
<name>A0A4R6TH54_9FLAO</name>
<dbReference type="EMBL" id="SNYH01000004">
    <property type="protein sequence ID" value="TDQ25567.1"/>
    <property type="molecule type" value="Genomic_DNA"/>
</dbReference>
<organism evidence="1 2">
    <name type="scientific">Tenacibaculum caenipelagi</name>
    <dbReference type="NCBI Taxonomy" id="1325435"/>
    <lineage>
        <taxon>Bacteria</taxon>
        <taxon>Pseudomonadati</taxon>
        <taxon>Bacteroidota</taxon>
        <taxon>Flavobacteriia</taxon>
        <taxon>Flavobacteriales</taxon>
        <taxon>Flavobacteriaceae</taxon>
        <taxon>Tenacibaculum</taxon>
    </lineage>
</organism>
<comment type="caution">
    <text evidence="1">The sequence shown here is derived from an EMBL/GenBank/DDBJ whole genome shotgun (WGS) entry which is preliminary data.</text>
</comment>